<dbReference type="AlphaFoldDB" id="A0A5B6VXU1"/>
<dbReference type="Proteomes" id="UP000325315">
    <property type="component" value="Unassembled WGS sequence"/>
</dbReference>
<evidence type="ECO:0000313" key="2">
    <source>
        <dbReference type="Proteomes" id="UP000325315"/>
    </source>
</evidence>
<proteinExistence type="predicted"/>
<dbReference type="PANTHER" id="PTHR45835:SF99">
    <property type="entry name" value="CHROMO DOMAIN-CONTAINING PROTEIN-RELATED"/>
    <property type="match status" value="1"/>
</dbReference>
<protein>
    <submittedName>
        <fullName evidence="1">Integrase</fullName>
    </submittedName>
</protein>
<sequence length="95" mass="11008">MSSLSVGESRASRISHDGCCISITCVTEREDLIWVVVDRLTESTHSIPIRTEYLLEKLVELYVSDIVRLHRVLLSITFYRDPRFTSRFGANFMRL</sequence>
<dbReference type="EMBL" id="SMMG02000005">
    <property type="protein sequence ID" value="KAA3473804.1"/>
    <property type="molecule type" value="Genomic_DNA"/>
</dbReference>
<organism evidence="1 2">
    <name type="scientific">Gossypium australe</name>
    <dbReference type="NCBI Taxonomy" id="47621"/>
    <lineage>
        <taxon>Eukaryota</taxon>
        <taxon>Viridiplantae</taxon>
        <taxon>Streptophyta</taxon>
        <taxon>Embryophyta</taxon>
        <taxon>Tracheophyta</taxon>
        <taxon>Spermatophyta</taxon>
        <taxon>Magnoliopsida</taxon>
        <taxon>eudicotyledons</taxon>
        <taxon>Gunneridae</taxon>
        <taxon>Pentapetalae</taxon>
        <taxon>rosids</taxon>
        <taxon>malvids</taxon>
        <taxon>Malvales</taxon>
        <taxon>Malvaceae</taxon>
        <taxon>Malvoideae</taxon>
        <taxon>Gossypium</taxon>
    </lineage>
</organism>
<dbReference type="OrthoDB" id="1430630at2759"/>
<gene>
    <name evidence="1" type="ORF">EPI10_024155</name>
</gene>
<name>A0A5B6VXU1_9ROSI</name>
<dbReference type="PANTHER" id="PTHR45835">
    <property type="entry name" value="YALI0A06105P"/>
    <property type="match status" value="1"/>
</dbReference>
<evidence type="ECO:0000313" key="1">
    <source>
        <dbReference type="EMBL" id="KAA3473804.1"/>
    </source>
</evidence>
<reference evidence="2" key="1">
    <citation type="journal article" date="2019" name="Plant Biotechnol. J.">
        <title>Genome sequencing of the Australian wild diploid species Gossypium australe highlights disease resistance and delayed gland morphogenesis.</title>
        <authorList>
            <person name="Cai Y."/>
            <person name="Cai X."/>
            <person name="Wang Q."/>
            <person name="Wang P."/>
            <person name="Zhang Y."/>
            <person name="Cai C."/>
            <person name="Xu Y."/>
            <person name="Wang K."/>
            <person name="Zhou Z."/>
            <person name="Wang C."/>
            <person name="Geng S."/>
            <person name="Li B."/>
            <person name="Dong Q."/>
            <person name="Hou Y."/>
            <person name="Wang H."/>
            <person name="Ai P."/>
            <person name="Liu Z."/>
            <person name="Yi F."/>
            <person name="Sun M."/>
            <person name="An G."/>
            <person name="Cheng J."/>
            <person name="Zhang Y."/>
            <person name="Shi Q."/>
            <person name="Xie Y."/>
            <person name="Shi X."/>
            <person name="Chang Y."/>
            <person name="Huang F."/>
            <person name="Chen Y."/>
            <person name="Hong S."/>
            <person name="Mi L."/>
            <person name="Sun Q."/>
            <person name="Zhang L."/>
            <person name="Zhou B."/>
            <person name="Peng R."/>
            <person name="Zhang X."/>
            <person name="Liu F."/>
        </authorList>
    </citation>
    <scope>NUCLEOTIDE SEQUENCE [LARGE SCALE GENOMIC DNA]</scope>
    <source>
        <strain evidence="2">cv. PA1801</strain>
    </source>
</reference>
<keyword evidence="2" id="KW-1185">Reference proteome</keyword>
<accession>A0A5B6VXU1</accession>
<comment type="caution">
    <text evidence="1">The sequence shown here is derived from an EMBL/GenBank/DDBJ whole genome shotgun (WGS) entry which is preliminary data.</text>
</comment>